<dbReference type="InterPro" id="IPR037176">
    <property type="entry name" value="Osmotin/thaumatin-like_sf"/>
</dbReference>
<dbReference type="SUPFAM" id="SSF49870">
    <property type="entry name" value="Osmotin, thaumatin-like protein"/>
    <property type="match status" value="1"/>
</dbReference>
<dbReference type="EMBL" id="CP011125">
    <property type="protein sequence ID" value="AKF11094.1"/>
    <property type="molecule type" value="Genomic_DNA"/>
</dbReference>
<evidence type="ECO:0000313" key="2">
    <source>
        <dbReference type="EMBL" id="AKF11094.1"/>
    </source>
</evidence>
<dbReference type="PANTHER" id="PTHR31013">
    <property type="entry name" value="THAUMATIN FAMILY PROTEIN-RELATED"/>
    <property type="match status" value="1"/>
</dbReference>
<dbReference type="KEGG" id="samy:DB32_008243"/>
<protein>
    <submittedName>
        <fullName evidence="2">Uncharacterized protein</fullName>
    </submittedName>
</protein>
<dbReference type="AlphaFoldDB" id="A0A0F6SHV3"/>
<feature type="compositionally biased region" description="Basic and acidic residues" evidence="1">
    <location>
        <begin position="26"/>
        <end position="45"/>
    </location>
</feature>
<dbReference type="STRING" id="927083.DB32_008243"/>
<dbReference type="RefSeq" id="WP_053237995.1">
    <property type="nucleotide sequence ID" value="NZ_CP011125.1"/>
</dbReference>
<dbReference type="SMART" id="SM00205">
    <property type="entry name" value="THN"/>
    <property type="match status" value="1"/>
</dbReference>
<organism evidence="2 3">
    <name type="scientific">Sandaracinus amylolyticus</name>
    <dbReference type="NCBI Taxonomy" id="927083"/>
    <lineage>
        <taxon>Bacteria</taxon>
        <taxon>Pseudomonadati</taxon>
        <taxon>Myxococcota</taxon>
        <taxon>Polyangia</taxon>
        <taxon>Polyangiales</taxon>
        <taxon>Sandaracinaceae</taxon>
        <taxon>Sandaracinus</taxon>
    </lineage>
</organism>
<dbReference type="InterPro" id="IPR001938">
    <property type="entry name" value="Thaumatin"/>
</dbReference>
<evidence type="ECO:0000256" key="1">
    <source>
        <dbReference type="SAM" id="MobiDB-lite"/>
    </source>
</evidence>
<dbReference type="Pfam" id="PF00314">
    <property type="entry name" value="Thaumatin"/>
    <property type="match status" value="1"/>
</dbReference>
<dbReference type="PROSITE" id="PS51367">
    <property type="entry name" value="THAUMATIN_2"/>
    <property type="match status" value="1"/>
</dbReference>
<sequence length="243" mass="26450">MRRFAIAGTLICVLGCSSPPSGSEDAGTRPPDDARPSETDARPSETDAAPIDTDCAIDGDGRTTLVFLNNCSRMLEMRGSDIESASIAPGATACRDIGSADEELSAKRYWGFLGDDPGPERHTLAEFTFNTDFHDFDWYNISHVDAHNLTMRITPRARPDCDTLLCDDPALLAECPDVGRYEDASGELVSCVSPSRDDPESEVALHFESCEDGYAWSGDDQRGEDRSPVRACAGEDWEIVFCP</sequence>
<name>A0A0F6SHV3_9BACT</name>
<dbReference type="Proteomes" id="UP000034883">
    <property type="component" value="Chromosome"/>
</dbReference>
<dbReference type="Gene3D" id="2.60.110.10">
    <property type="entry name" value="Thaumatin"/>
    <property type="match status" value="1"/>
</dbReference>
<feature type="region of interest" description="Disordered" evidence="1">
    <location>
        <begin position="19"/>
        <end position="55"/>
    </location>
</feature>
<gene>
    <name evidence="2" type="ORF">DB32_008243</name>
</gene>
<evidence type="ECO:0000313" key="3">
    <source>
        <dbReference type="Proteomes" id="UP000034883"/>
    </source>
</evidence>
<keyword evidence="3" id="KW-1185">Reference proteome</keyword>
<accession>A0A0F6SHV3</accession>
<reference evidence="2 3" key="1">
    <citation type="submission" date="2015-03" db="EMBL/GenBank/DDBJ databases">
        <title>Genome assembly of Sandaracinus amylolyticus DSM 53668.</title>
        <authorList>
            <person name="Sharma G."/>
            <person name="Subramanian S."/>
        </authorList>
    </citation>
    <scope>NUCLEOTIDE SEQUENCE [LARGE SCALE GENOMIC DNA]</scope>
    <source>
        <strain evidence="2 3">DSM 53668</strain>
    </source>
</reference>
<dbReference type="PANTHER" id="PTHR31013:SF2">
    <property type="entry name" value="THAUMATIN-LIKE PROTEIN"/>
    <property type="match status" value="1"/>
</dbReference>
<proteinExistence type="predicted"/>